<dbReference type="EMBL" id="KZ522675">
    <property type="protein sequence ID" value="PKU28067.1"/>
    <property type="molecule type" value="Genomic_DNA"/>
</dbReference>
<dbReference type="Proteomes" id="UP000233556">
    <property type="component" value="Unassembled WGS sequence"/>
</dbReference>
<protein>
    <recommendedName>
        <fullName evidence="1">IgGFc-binding protein N-terminal domain-containing protein</fullName>
    </recommendedName>
</protein>
<dbReference type="AlphaFoldDB" id="A0A2I0T2Q5"/>
<dbReference type="OrthoDB" id="5945029at2759"/>
<evidence type="ECO:0000313" key="3">
    <source>
        <dbReference type="Proteomes" id="UP000233556"/>
    </source>
</evidence>
<dbReference type="InterPro" id="IPR035234">
    <property type="entry name" value="IgGFc-bd_N"/>
</dbReference>
<name>A0A2I0T2Q5_LIMLA</name>
<evidence type="ECO:0000313" key="2">
    <source>
        <dbReference type="EMBL" id="PKU28067.1"/>
    </source>
</evidence>
<organism evidence="2 3">
    <name type="scientific">Limosa lapponica baueri</name>
    <dbReference type="NCBI Taxonomy" id="1758121"/>
    <lineage>
        <taxon>Eukaryota</taxon>
        <taxon>Metazoa</taxon>
        <taxon>Chordata</taxon>
        <taxon>Craniata</taxon>
        <taxon>Vertebrata</taxon>
        <taxon>Euteleostomi</taxon>
        <taxon>Archelosauria</taxon>
        <taxon>Archosauria</taxon>
        <taxon>Dinosauria</taxon>
        <taxon>Saurischia</taxon>
        <taxon>Theropoda</taxon>
        <taxon>Coelurosauria</taxon>
        <taxon>Aves</taxon>
        <taxon>Neognathae</taxon>
        <taxon>Neoaves</taxon>
        <taxon>Charadriiformes</taxon>
        <taxon>Scolopacidae</taxon>
        <taxon>Limosa</taxon>
    </lineage>
</organism>
<dbReference type="PANTHER" id="PTHR46534:SF2">
    <property type="entry name" value="VWFD DOMAIN-CONTAINING PROTEIN"/>
    <property type="match status" value="1"/>
</dbReference>
<gene>
    <name evidence="2" type="ORF">llap_21628</name>
</gene>
<dbReference type="Pfam" id="PF17517">
    <property type="entry name" value="IgGFc_binding"/>
    <property type="match status" value="1"/>
</dbReference>
<feature type="domain" description="IgGFc-binding protein N-terminal" evidence="1">
    <location>
        <begin position="2"/>
        <end position="130"/>
    </location>
</feature>
<reference evidence="3" key="1">
    <citation type="submission" date="2017-11" db="EMBL/GenBank/DDBJ databases">
        <authorList>
            <person name="Lima N.C."/>
            <person name="Parody-Merino A.M."/>
            <person name="Battley P.F."/>
            <person name="Fidler A.E."/>
            <person name="Prosdocimi F."/>
        </authorList>
    </citation>
    <scope>NUCLEOTIDE SEQUENCE [LARGE SCALE GENOMIC DNA]</scope>
</reference>
<sequence length="275" mass="30517">MKDGEVQKIKVGPNSPLYITSSAPIQVVFFFTGAAGSLKRDPFLLNIPPVSTYCTSYRVVGLPDYVNHLLLVARQEEAHSITFDQKLEKTLSWQEIPGTDFSWASVTMSNPKEIQRVDNQRSPFGLFSFGFDHYLGCGFTGLCATMSHPTMTTVSHPTMTTVSHPTMTTVFHLTMTMVSILTMTRCPTVTMISHPTMTTVSHPTMTTVSHPTMTTVFHPTMTMVSILTMTRCPTVTMISHPTMTVASISTMTMMFHPHHGHGFLSLPWPWCPSPP</sequence>
<accession>A0A2I0T2Q5</accession>
<keyword evidence="3" id="KW-1185">Reference proteome</keyword>
<reference evidence="3" key="2">
    <citation type="submission" date="2017-12" db="EMBL/GenBank/DDBJ databases">
        <title>Genome sequence of the Bar-tailed Godwit (Limosa lapponica baueri).</title>
        <authorList>
            <person name="Lima N.C.B."/>
            <person name="Parody-Merino A.M."/>
            <person name="Battley P.F."/>
            <person name="Fidler A.E."/>
            <person name="Prosdocimi F."/>
        </authorList>
    </citation>
    <scope>NUCLEOTIDE SEQUENCE [LARGE SCALE GENOMIC DNA]</scope>
</reference>
<proteinExistence type="predicted"/>
<evidence type="ECO:0000259" key="1">
    <source>
        <dbReference type="Pfam" id="PF17517"/>
    </source>
</evidence>
<dbReference type="PANTHER" id="PTHR46534">
    <property type="entry name" value="IGGFC_BINDING DOMAIN-CONTAINING PROTEIN"/>
    <property type="match status" value="1"/>
</dbReference>